<evidence type="ECO:0000313" key="6">
    <source>
        <dbReference type="EMBL" id="SOB50657.1"/>
    </source>
</evidence>
<dbReference type="GO" id="GO:0005737">
    <property type="term" value="C:cytoplasm"/>
    <property type="evidence" value="ECO:0007669"/>
    <property type="project" value="UniProtKB-SubCell"/>
</dbReference>
<name>A0AAX2H439_9PSED</name>
<comment type="similarity">
    <text evidence="2">Belongs to the universal stress protein A family.</text>
</comment>
<evidence type="ECO:0000256" key="3">
    <source>
        <dbReference type="ARBA" id="ARBA00022490"/>
    </source>
</evidence>
<dbReference type="PANTHER" id="PTHR47892">
    <property type="entry name" value="UNIVERSAL STRESS PROTEIN E"/>
    <property type="match status" value="1"/>
</dbReference>
<sequence length="288" mass="31684">MQKINKLLVVIEPELMESLALKRAKQIAKKTKTTTLHLLICDKEDKHAALLDVLVSALKADGVTASSERSWHESKHQTIIRAQQAENCGLVIKQHIPDNPLKKLLLTPEDWKLLRYCPAPVLLAKCATDWDNGVVLTAVDVGNDDADHMELHKSIVDAGFEIASLVKGKLHVVSAYPAPMLAAVEAAYPIETEYEAIYRKACEGFQKQYDIDGSRLHVEEGPADVIIPRVADELHAAVTVMGTVARTGFSGALIGNTAEVVIDKLKSDILVLKPEEMTRHLKKLASKH</sequence>
<reference evidence="6 7" key="1">
    <citation type="submission" date="2017-08" db="EMBL/GenBank/DDBJ databases">
        <authorList>
            <person name="Chaillou S."/>
        </authorList>
    </citation>
    <scope>NUCLEOTIDE SEQUENCE [LARGE SCALE GENOMIC DNA]</scope>
    <source>
        <strain evidence="6 7">MFPA15A1205</strain>
    </source>
</reference>
<accession>A0AAX2H439</accession>
<dbReference type="AlphaFoldDB" id="A0AAX2H439"/>
<dbReference type="InterPro" id="IPR006016">
    <property type="entry name" value="UspA"/>
</dbReference>
<dbReference type="EMBL" id="OBKZ01000010">
    <property type="protein sequence ID" value="SOB50657.1"/>
    <property type="molecule type" value="Genomic_DNA"/>
</dbReference>
<dbReference type="PANTHER" id="PTHR47892:SF1">
    <property type="entry name" value="UNIVERSAL STRESS PROTEIN E"/>
    <property type="match status" value="1"/>
</dbReference>
<organism evidence="6 7">
    <name type="scientific">Pseudomonas lundensis</name>
    <dbReference type="NCBI Taxonomy" id="86185"/>
    <lineage>
        <taxon>Bacteria</taxon>
        <taxon>Pseudomonadati</taxon>
        <taxon>Pseudomonadota</taxon>
        <taxon>Gammaproteobacteria</taxon>
        <taxon>Pseudomonadales</taxon>
        <taxon>Pseudomonadaceae</taxon>
        <taxon>Pseudomonas</taxon>
    </lineage>
</organism>
<evidence type="ECO:0000259" key="5">
    <source>
        <dbReference type="Pfam" id="PF00582"/>
    </source>
</evidence>
<evidence type="ECO:0000313" key="7">
    <source>
        <dbReference type="Proteomes" id="UP000219564"/>
    </source>
</evidence>
<gene>
    <name evidence="6" type="ORF">PLUA15_180108</name>
</gene>
<dbReference type="RefSeq" id="WP_097191480.1">
    <property type="nucleotide sequence ID" value="NZ_OBKZ01000010.1"/>
</dbReference>
<protein>
    <submittedName>
        <fullName evidence="6">Universal stress protein</fullName>
    </submittedName>
</protein>
<comment type="caution">
    <text evidence="6">The sequence shown here is derived from an EMBL/GenBank/DDBJ whole genome shotgun (WGS) entry which is preliminary data.</text>
</comment>
<dbReference type="Gene3D" id="3.40.50.12370">
    <property type="match status" value="1"/>
</dbReference>
<comment type="function">
    <text evidence="4">Required for resistance to DNA-damaging agents.</text>
</comment>
<evidence type="ECO:0000256" key="1">
    <source>
        <dbReference type="ARBA" id="ARBA00004496"/>
    </source>
</evidence>
<evidence type="ECO:0000256" key="2">
    <source>
        <dbReference type="ARBA" id="ARBA00008791"/>
    </source>
</evidence>
<dbReference type="Proteomes" id="UP000219564">
    <property type="component" value="Unassembled WGS sequence"/>
</dbReference>
<evidence type="ECO:0000256" key="4">
    <source>
        <dbReference type="ARBA" id="ARBA00037131"/>
    </source>
</evidence>
<proteinExistence type="inferred from homology"/>
<keyword evidence="3" id="KW-0963">Cytoplasm</keyword>
<dbReference type="Pfam" id="PF00582">
    <property type="entry name" value="Usp"/>
    <property type="match status" value="1"/>
</dbReference>
<comment type="subcellular location">
    <subcellularLocation>
        <location evidence="1">Cytoplasm</location>
    </subcellularLocation>
</comment>
<dbReference type="SUPFAM" id="SSF52402">
    <property type="entry name" value="Adenine nucleotide alpha hydrolases-like"/>
    <property type="match status" value="2"/>
</dbReference>
<feature type="domain" description="UspA" evidence="5">
    <location>
        <begin position="152"/>
        <end position="273"/>
    </location>
</feature>